<protein>
    <recommendedName>
        <fullName evidence="4">Lmo0937 family membrane protein</fullName>
    </recommendedName>
</protein>
<feature type="transmembrane region" description="Helical" evidence="1">
    <location>
        <begin position="16"/>
        <end position="34"/>
    </location>
</feature>
<dbReference type="Proteomes" id="UP000034881">
    <property type="component" value="Unassembled WGS sequence"/>
</dbReference>
<accession>A0A0G0T5P7</accession>
<gene>
    <name evidence="2" type="ORF">UT77_C0002G0118</name>
</gene>
<evidence type="ECO:0000256" key="1">
    <source>
        <dbReference type="SAM" id="Phobius"/>
    </source>
</evidence>
<keyword evidence="1" id="KW-0472">Membrane</keyword>
<sequence length="61" mass="6844">MLNYSHIIGGDKKMGLLELLALILVIAWIAGFSFNIAGPLIHILLVLAIITFLLRFIRRQV</sequence>
<evidence type="ECO:0008006" key="4">
    <source>
        <dbReference type="Google" id="ProtNLM"/>
    </source>
</evidence>
<proteinExistence type="predicted"/>
<dbReference type="PATRIC" id="fig|1618431.3.peg.440"/>
<dbReference type="AlphaFoldDB" id="A0A0G0T5P7"/>
<keyword evidence="1" id="KW-1133">Transmembrane helix</keyword>
<name>A0A0G0T5P7_9BACT</name>
<dbReference type="NCBIfam" id="NF033488">
    <property type="entry name" value="lmo0937_fam_TM"/>
    <property type="match status" value="1"/>
</dbReference>
<organism evidence="2 3">
    <name type="scientific">Candidatus Daviesbacteria bacterium GW2011_GWC2_40_12</name>
    <dbReference type="NCBI Taxonomy" id="1618431"/>
    <lineage>
        <taxon>Bacteria</taxon>
        <taxon>Candidatus Daviesiibacteriota</taxon>
    </lineage>
</organism>
<dbReference type="InterPro" id="IPR043727">
    <property type="entry name" value="Lmo0937-like"/>
</dbReference>
<feature type="transmembrane region" description="Helical" evidence="1">
    <location>
        <begin position="40"/>
        <end position="57"/>
    </location>
</feature>
<comment type="caution">
    <text evidence="2">The sequence shown here is derived from an EMBL/GenBank/DDBJ whole genome shotgun (WGS) entry which is preliminary data.</text>
</comment>
<reference evidence="2 3" key="1">
    <citation type="journal article" date="2015" name="Nature">
        <title>rRNA introns, odd ribosomes, and small enigmatic genomes across a large radiation of phyla.</title>
        <authorList>
            <person name="Brown C.T."/>
            <person name="Hug L.A."/>
            <person name="Thomas B.C."/>
            <person name="Sharon I."/>
            <person name="Castelle C.J."/>
            <person name="Singh A."/>
            <person name="Wilkins M.J."/>
            <person name="Williams K.H."/>
            <person name="Banfield J.F."/>
        </authorList>
    </citation>
    <scope>NUCLEOTIDE SEQUENCE [LARGE SCALE GENOMIC DNA]</scope>
</reference>
<keyword evidence="1" id="KW-0812">Transmembrane</keyword>
<dbReference type="Pfam" id="PF18919">
    <property type="entry name" value="DUF5670"/>
    <property type="match status" value="1"/>
</dbReference>
<evidence type="ECO:0000313" key="3">
    <source>
        <dbReference type="Proteomes" id="UP000034881"/>
    </source>
</evidence>
<dbReference type="EMBL" id="LBYB01000002">
    <property type="protein sequence ID" value="KKR42465.1"/>
    <property type="molecule type" value="Genomic_DNA"/>
</dbReference>
<evidence type="ECO:0000313" key="2">
    <source>
        <dbReference type="EMBL" id="KKR42465.1"/>
    </source>
</evidence>